<sequence>MYQFIDRDLDSLDPGCRFLVWSMRAWVTSMGQRNCPAHALAPAFAKWRMIGGLQAFHRSMLLFNRDALETFGFSPLACNRVSEHEALIMGLIVSMRQHGPHSARATLEMMVQEEAVGDLLGTLSTVSATLMVAGLFPGDAAATPETRH</sequence>
<gene>
    <name evidence="1" type="ORF">GGR39_002306</name>
</gene>
<protein>
    <submittedName>
        <fullName evidence="1">Uncharacterized protein</fullName>
    </submittedName>
</protein>
<evidence type="ECO:0000313" key="1">
    <source>
        <dbReference type="EMBL" id="MBB3940649.1"/>
    </source>
</evidence>
<dbReference type="AlphaFoldDB" id="A0A7W6FYM8"/>
<proteinExistence type="predicted"/>
<keyword evidence="2" id="KW-1185">Reference proteome</keyword>
<dbReference type="EMBL" id="JACIDY010000005">
    <property type="protein sequence ID" value="MBB3940649.1"/>
    <property type="molecule type" value="Genomic_DNA"/>
</dbReference>
<reference evidence="1 2" key="1">
    <citation type="submission" date="2020-08" db="EMBL/GenBank/DDBJ databases">
        <title>Genomic Encyclopedia of Type Strains, Phase IV (KMG-IV): sequencing the most valuable type-strain genomes for metagenomic binning, comparative biology and taxonomic classification.</title>
        <authorList>
            <person name="Goeker M."/>
        </authorList>
    </citation>
    <scope>NUCLEOTIDE SEQUENCE [LARGE SCALE GENOMIC DNA]</scope>
    <source>
        <strain evidence="1 2">DSM 27568</strain>
    </source>
</reference>
<organism evidence="1 2">
    <name type="scientific">Novosphingobium fluoreni</name>
    <dbReference type="NCBI Taxonomy" id="1391222"/>
    <lineage>
        <taxon>Bacteria</taxon>
        <taxon>Pseudomonadati</taxon>
        <taxon>Pseudomonadota</taxon>
        <taxon>Alphaproteobacteria</taxon>
        <taxon>Sphingomonadales</taxon>
        <taxon>Sphingomonadaceae</taxon>
        <taxon>Novosphingobium</taxon>
    </lineage>
</organism>
<comment type="caution">
    <text evidence="1">The sequence shown here is derived from an EMBL/GenBank/DDBJ whole genome shotgun (WGS) entry which is preliminary data.</text>
</comment>
<accession>A0A7W6FYM8</accession>
<dbReference type="RefSeq" id="WP_183617242.1">
    <property type="nucleotide sequence ID" value="NZ_JACIDY010000005.1"/>
</dbReference>
<dbReference type="Proteomes" id="UP000561459">
    <property type="component" value="Unassembled WGS sequence"/>
</dbReference>
<evidence type="ECO:0000313" key="2">
    <source>
        <dbReference type="Proteomes" id="UP000561459"/>
    </source>
</evidence>
<name>A0A7W6FYM8_9SPHN</name>